<organism evidence="1">
    <name type="scientific">Rhizophora mucronata</name>
    <name type="common">Asiatic mangrove</name>
    <dbReference type="NCBI Taxonomy" id="61149"/>
    <lineage>
        <taxon>Eukaryota</taxon>
        <taxon>Viridiplantae</taxon>
        <taxon>Streptophyta</taxon>
        <taxon>Embryophyta</taxon>
        <taxon>Tracheophyta</taxon>
        <taxon>Spermatophyta</taxon>
        <taxon>Magnoliopsida</taxon>
        <taxon>eudicotyledons</taxon>
        <taxon>Gunneridae</taxon>
        <taxon>Pentapetalae</taxon>
        <taxon>rosids</taxon>
        <taxon>fabids</taxon>
        <taxon>Malpighiales</taxon>
        <taxon>Rhizophoraceae</taxon>
        <taxon>Rhizophora</taxon>
    </lineage>
</organism>
<name>A0A2P2QFM6_RHIMU</name>
<evidence type="ECO:0000313" key="1">
    <source>
        <dbReference type="EMBL" id="MBX65746.1"/>
    </source>
</evidence>
<dbReference type="EMBL" id="GGEC01085262">
    <property type="protein sequence ID" value="MBX65746.1"/>
    <property type="molecule type" value="Transcribed_RNA"/>
</dbReference>
<accession>A0A2P2QFM6</accession>
<protein>
    <submittedName>
        <fullName evidence="1">Uncharacterized protein</fullName>
    </submittedName>
</protein>
<sequence>MTPRGLRLRFCNAL</sequence>
<proteinExistence type="predicted"/>
<reference evidence="1" key="1">
    <citation type="submission" date="2018-02" db="EMBL/GenBank/DDBJ databases">
        <title>Rhizophora mucronata_Transcriptome.</title>
        <authorList>
            <person name="Meera S.P."/>
            <person name="Sreeshan A."/>
            <person name="Augustine A."/>
        </authorList>
    </citation>
    <scope>NUCLEOTIDE SEQUENCE</scope>
    <source>
        <tissue evidence="1">Leaf</tissue>
    </source>
</reference>